<sequence length="338" mass="38613">MKNYVIVGGTGFVGSNLSCYFQLKGKSVIAIDNFSKAVGTVENKKRIESIGVEVINVDIRNWNDVEQFFKTQKNIEAIFHVAAQVAFKKSVDNPRLDFEINALGTFNLLEALRLYHPEAVFVNASTNQVYGEQKQIPLIEEDKRFDYKDLKYGLPEEFPLDFLSPYGCSKGTADQYTLDYARVYDLKTVSARLGGIYGDWQYSYEDHGWIAYITQMIALNKSFNRYGHGKQVRDILYVSDICRAFELIIDNIGTVKGEAFNISGGYKNTLSILELLDLLEKITGNKEESIINPMRKADKLVAYLDIRKAKNLIGWEPLISKEEGIEKMLKWTKQYILR</sequence>
<dbReference type="SUPFAM" id="SSF51735">
    <property type="entry name" value="NAD(P)-binding Rossmann-fold domains"/>
    <property type="match status" value="1"/>
</dbReference>
<dbReference type="InterPro" id="IPR036291">
    <property type="entry name" value="NAD(P)-bd_dom_sf"/>
</dbReference>
<dbReference type="Pfam" id="PF16363">
    <property type="entry name" value="GDP_Man_Dehyd"/>
    <property type="match status" value="1"/>
</dbReference>
<organism evidence="2">
    <name type="scientific">termite gut metagenome</name>
    <dbReference type="NCBI Taxonomy" id="433724"/>
    <lineage>
        <taxon>unclassified sequences</taxon>
        <taxon>metagenomes</taxon>
        <taxon>organismal metagenomes</taxon>
    </lineage>
</organism>
<dbReference type="EC" id="5.1.3.10" evidence="2"/>
<gene>
    <name evidence="2" type="ORF">EZS27_013774</name>
</gene>
<dbReference type="EMBL" id="SNRY01000635">
    <property type="protein sequence ID" value="KAA6338208.1"/>
    <property type="molecule type" value="Genomic_DNA"/>
</dbReference>
<accession>A0A5J4RXA3</accession>
<evidence type="ECO:0000259" key="1">
    <source>
        <dbReference type="Pfam" id="PF16363"/>
    </source>
</evidence>
<reference evidence="2" key="1">
    <citation type="submission" date="2019-03" db="EMBL/GenBank/DDBJ databases">
        <title>Single cell metagenomics reveals metabolic interactions within the superorganism composed of flagellate Streblomastix strix and complex community of Bacteroidetes bacteria on its surface.</title>
        <authorList>
            <person name="Treitli S.C."/>
            <person name="Kolisko M."/>
            <person name="Husnik F."/>
            <person name="Keeling P."/>
            <person name="Hampl V."/>
        </authorList>
    </citation>
    <scope>NUCLEOTIDE SEQUENCE</scope>
    <source>
        <strain evidence="2">STM</strain>
    </source>
</reference>
<dbReference type="AlphaFoldDB" id="A0A5J4RXA3"/>
<name>A0A5J4RXA3_9ZZZZ</name>
<dbReference type="PANTHER" id="PTHR43000">
    <property type="entry name" value="DTDP-D-GLUCOSE 4,6-DEHYDRATASE-RELATED"/>
    <property type="match status" value="1"/>
</dbReference>
<evidence type="ECO:0000313" key="2">
    <source>
        <dbReference type="EMBL" id="KAA6338208.1"/>
    </source>
</evidence>
<protein>
    <submittedName>
        <fullName evidence="2">CDP-paratose 2-epimerase</fullName>
        <ecNumber evidence="2">5.1.3.10</ecNumber>
    </submittedName>
</protein>
<feature type="domain" description="NAD(P)-binding" evidence="1">
    <location>
        <begin position="6"/>
        <end position="328"/>
    </location>
</feature>
<dbReference type="InterPro" id="IPR016040">
    <property type="entry name" value="NAD(P)-bd_dom"/>
</dbReference>
<dbReference type="Gene3D" id="3.40.50.720">
    <property type="entry name" value="NAD(P)-binding Rossmann-like Domain"/>
    <property type="match status" value="1"/>
</dbReference>
<keyword evidence="2" id="KW-0413">Isomerase</keyword>
<proteinExistence type="predicted"/>
<comment type="caution">
    <text evidence="2">The sequence shown here is derived from an EMBL/GenBank/DDBJ whole genome shotgun (WGS) entry which is preliminary data.</text>
</comment>
<dbReference type="GO" id="GO:0047732">
    <property type="term" value="F:CDP-abequose epimerase activity"/>
    <property type="evidence" value="ECO:0007669"/>
    <property type="project" value="UniProtKB-EC"/>
</dbReference>